<keyword evidence="9" id="KW-0732">Signal</keyword>
<dbReference type="GO" id="GO:0008270">
    <property type="term" value="F:zinc ion binding"/>
    <property type="evidence" value="ECO:0007669"/>
    <property type="project" value="InterPro"/>
</dbReference>
<reference evidence="11" key="1">
    <citation type="submission" date="2025-08" db="UniProtKB">
        <authorList>
            <consortium name="Ensembl"/>
        </authorList>
    </citation>
    <scope>IDENTIFICATION</scope>
</reference>
<dbReference type="InterPro" id="IPR057246">
    <property type="entry name" value="CARBOXYPEPT_ZN_1"/>
</dbReference>
<dbReference type="Ensembl" id="ENSMMOT00000016623.1">
    <property type="protein sequence ID" value="ENSMMOP00000016349.1"/>
    <property type="gene ID" value="ENSMMOG00000012470.1"/>
</dbReference>
<keyword evidence="7" id="KW-0378">Hydrolase</keyword>
<dbReference type="PROSITE" id="PS00132">
    <property type="entry name" value="CARBOXYPEPT_ZN_1"/>
    <property type="match status" value="1"/>
</dbReference>
<evidence type="ECO:0000256" key="4">
    <source>
        <dbReference type="ARBA" id="ARBA00022670"/>
    </source>
</evidence>
<dbReference type="PROSITE" id="PS52035">
    <property type="entry name" value="PEPTIDASE_M14"/>
    <property type="match status" value="1"/>
</dbReference>
<dbReference type="SUPFAM" id="SSF53187">
    <property type="entry name" value="Zn-dependent exopeptidases"/>
    <property type="match status" value="1"/>
</dbReference>
<comment type="similarity">
    <text evidence="2 8">Belongs to the peptidase M14 family.</text>
</comment>
<dbReference type="PRINTS" id="PR00765">
    <property type="entry name" value="CRBOXYPTASEA"/>
</dbReference>
<dbReference type="Gene3D" id="3.40.630.10">
    <property type="entry name" value="Zn peptidases"/>
    <property type="match status" value="1"/>
</dbReference>
<dbReference type="Pfam" id="PF00246">
    <property type="entry name" value="Peptidase_M14"/>
    <property type="match status" value="1"/>
</dbReference>
<dbReference type="PANTHER" id="PTHR11532">
    <property type="entry name" value="PROTEASE M14 CARBOXYPEPTIDASE"/>
    <property type="match status" value="1"/>
</dbReference>
<name>A0A3Q3X338_MOLML</name>
<feature type="chain" id="PRO_5018747615" description="Peptidase M14 domain-containing protein" evidence="9">
    <location>
        <begin position="24"/>
        <end position="257"/>
    </location>
</feature>
<sequence length="257" mass="29195">SINPSDMLLVLLVLLQLLALASCAPPRCDPAVREDRCPEIAKTYSIGRSLEGRELLVIEFSNNPGHHELLEPEIKFIGNMHGNEVLGRQLLIYLAQSLCSEYLQGDERIQTLVNTSRIHILPSMNPDGYELAVSRLQERMGRNNAQNIDLNRNFPDLTSVVYNRRRQKGYRTDHIPIPDYYWFGKVAPETYAVMKWIRSIPFVLSASFHGGDLVVSYPYDMSKHPLEHNMLSPTPDDKVSEALQALQAHHPHSRAMV</sequence>
<dbReference type="GO" id="GO:0016485">
    <property type="term" value="P:protein processing"/>
    <property type="evidence" value="ECO:0007669"/>
    <property type="project" value="TreeGrafter"/>
</dbReference>
<feature type="signal peptide" evidence="9">
    <location>
        <begin position="1"/>
        <end position="23"/>
    </location>
</feature>
<dbReference type="GO" id="GO:0005615">
    <property type="term" value="C:extracellular space"/>
    <property type="evidence" value="ECO:0007669"/>
    <property type="project" value="TreeGrafter"/>
</dbReference>
<keyword evidence="4" id="KW-0645">Protease</keyword>
<dbReference type="GO" id="GO:0006518">
    <property type="term" value="P:peptide metabolic process"/>
    <property type="evidence" value="ECO:0007669"/>
    <property type="project" value="TreeGrafter"/>
</dbReference>
<evidence type="ECO:0000259" key="10">
    <source>
        <dbReference type="PROSITE" id="PS52035"/>
    </source>
</evidence>
<evidence type="ECO:0000256" key="8">
    <source>
        <dbReference type="PROSITE-ProRule" id="PRU01379"/>
    </source>
</evidence>
<organism evidence="11 12">
    <name type="scientific">Mola mola</name>
    <name type="common">Ocean sunfish</name>
    <name type="synonym">Tetraodon mola</name>
    <dbReference type="NCBI Taxonomy" id="94237"/>
    <lineage>
        <taxon>Eukaryota</taxon>
        <taxon>Metazoa</taxon>
        <taxon>Chordata</taxon>
        <taxon>Craniata</taxon>
        <taxon>Vertebrata</taxon>
        <taxon>Euteleostomi</taxon>
        <taxon>Actinopterygii</taxon>
        <taxon>Neopterygii</taxon>
        <taxon>Teleostei</taxon>
        <taxon>Neoteleostei</taxon>
        <taxon>Acanthomorphata</taxon>
        <taxon>Eupercaria</taxon>
        <taxon>Tetraodontiformes</taxon>
        <taxon>Molidae</taxon>
        <taxon>Mola</taxon>
    </lineage>
</organism>
<evidence type="ECO:0000313" key="11">
    <source>
        <dbReference type="Ensembl" id="ENSMMOP00000016349.1"/>
    </source>
</evidence>
<evidence type="ECO:0000256" key="6">
    <source>
        <dbReference type="ARBA" id="ARBA00022833"/>
    </source>
</evidence>
<reference evidence="11" key="2">
    <citation type="submission" date="2025-09" db="UniProtKB">
        <authorList>
            <consortium name="Ensembl"/>
        </authorList>
    </citation>
    <scope>IDENTIFICATION</scope>
</reference>
<dbReference type="AlphaFoldDB" id="A0A3Q3X338"/>
<keyword evidence="7" id="KW-0482">Metalloprotease</keyword>
<feature type="domain" description="Peptidase M14" evidence="10">
    <location>
        <begin position="19"/>
        <end position="257"/>
    </location>
</feature>
<evidence type="ECO:0000313" key="12">
    <source>
        <dbReference type="Proteomes" id="UP000261620"/>
    </source>
</evidence>
<keyword evidence="12" id="KW-1185">Reference proteome</keyword>
<evidence type="ECO:0000256" key="3">
    <source>
        <dbReference type="ARBA" id="ARBA00022645"/>
    </source>
</evidence>
<dbReference type="InterPro" id="IPR057247">
    <property type="entry name" value="CARBOXYPEPT_ZN_2"/>
</dbReference>
<proteinExistence type="inferred from homology"/>
<dbReference type="Proteomes" id="UP000261620">
    <property type="component" value="Unplaced"/>
</dbReference>
<dbReference type="InterPro" id="IPR000834">
    <property type="entry name" value="Peptidase_M14"/>
</dbReference>
<comment type="cofactor">
    <cofactor evidence="1">
        <name>Zn(2+)</name>
        <dbReference type="ChEBI" id="CHEBI:29105"/>
    </cofactor>
</comment>
<keyword evidence="5" id="KW-0479">Metal-binding</keyword>
<keyword evidence="6" id="KW-0862">Zinc</keyword>
<dbReference type="GO" id="GO:0004181">
    <property type="term" value="F:metallocarboxypeptidase activity"/>
    <property type="evidence" value="ECO:0007669"/>
    <property type="project" value="InterPro"/>
</dbReference>
<dbReference type="SMART" id="SM00631">
    <property type="entry name" value="Zn_pept"/>
    <property type="match status" value="1"/>
</dbReference>
<protein>
    <recommendedName>
        <fullName evidence="10">Peptidase M14 domain-containing protein</fullName>
    </recommendedName>
</protein>
<evidence type="ECO:0000256" key="9">
    <source>
        <dbReference type="SAM" id="SignalP"/>
    </source>
</evidence>
<dbReference type="PANTHER" id="PTHR11532:SF63">
    <property type="entry name" value="CARBOXYPEPTIDASE Z"/>
    <property type="match status" value="1"/>
</dbReference>
<comment type="caution">
    <text evidence="8">Lacks conserved residue(s) required for the propagation of feature annotation.</text>
</comment>
<evidence type="ECO:0000256" key="7">
    <source>
        <dbReference type="ARBA" id="ARBA00023049"/>
    </source>
</evidence>
<accession>A0A3Q3X338</accession>
<evidence type="ECO:0000256" key="5">
    <source>
        <dbReference type="ARBA" id="ARBA00022723"/>
    </source>
</evidence>
<keyword evidence="3" id="KW-0121">Carboxypeptidase</keyword>
<evidence type="ECO:0000256" key="2">
    <source>
        <dbReference type="ARBA" id="ARBA00005988"/>
    </source>
</evidence>
<dbReference type="PROSITE" id="PS00133">
    <property type="entry name" value="CARBOXYPEPT_ZN_2"/>
    <property type="match status" value="1"/>
</dbReference>
<dbReference type="InterPro" id="IPR050753">
    <property type="entry name" value="Peptidase_M14_domain"/>
</dbReference>
<evidence type="ECO:0000256" key="1">
    <source>
        <dbReference type="ARBA" id="ARBA00001947"/>
    </source>
</evidence>